<accession>A0A225DTZ0</accession>
<dbReference type="SUPFAM" id="SSF53756">
    <property type="entry name" value="UDP-Glycosyltransferase/glycogen phosphorylase"/>
    <property type="match status" value="1"/>
</dbReference>
<protein>
    <submittedName>
        <fullName evidence="3">Glycosyltransferase</fullName>
    </submittedName>
</protein>
<evidence type="ECO:0000259" key="1">
    <source>
        <dbReference type="Pfam" id="PF00534"/>
    </source>
</evidence>
<evidence type="ECO:0000313" key="4">
    <source>
        <dbReference type="Proteomes" id="UP000214646"/>
    </source>
</evidence>
<dbReference type="PANTHER" id="PTHR45947:SF3">
    <property type="entry name" value="SULFOQUINOVOSYL TRANSFERASE SQD2"/>
    <property type="match status" value="1"/>
</dbReference>
<dbReference type="PANTHER" id="PTHR45947">
    <property type="entry name" value="SULFOQUINOVOSYL TRANSFERASE SQD2"/>
    <property type="match status" value="1"/>
</dbReference>
<dbReference type="EMBL" id="NIDE01000002">
    <property type="protein sequence ID" value="OWK44970.1"/>
    <property type="molecule type" value="Genomic_DNA"/>
</dbReference>
<gene>
    <name evidence="3" type="ORF">FRUB_01301</name>
</gene>
<evidence type="ECO:0000259" key="2">
    <source>
        <dbReference type="Pfam" id="PF13439"/>
    </source>
</evidence>
<comment type="caution">
    <text evidence="3">The sequence shown here is derived from an EMBL/GenBank/DDBJ whole genome shotgun (WGS) entry which is preliminary data.</text>
</comment>
<dbReference type="RefSeq" id="WP_161967228.1">
    <property type="nucleotide sequence ID" value="NZ_NIDE01000002.1"/>
</dbReference>
<reference evidence="4" key="1">
    <citation type="submission" date="2017-06" db="EMBL/GenBank/DDBJ databases">
        <title>Genome analysis of Fimbriiglobus ruber SP5, the first member of the order Planctomycetales with confirmed chitinolytic capability.</title>
        <authorList>
            <person name="Ravin N.V."/>
            <person name="Rakitin A.L."/>
            <person name="Ivanova A.A."/>
            <person name="Beletsky A.V."/>
            <person name="Kulichevskaya I.S."/>
            <person name="Mardanov A.V."/>
            <person name="Dedysh S.N."/>
        </authorList>
    </citation>
    <scope>NUCLEOTIDE SEQUENCE [LARGE SCALE GENOMIC DNA]</scope>
    <source>
        <strain evidence="4">SP5</strain>
    </source>
</reference>
<dbReference type="InterPro" id="IPR050194">
    <property type="entry name" value="Glycosyltransferase_grp1"/>
</dbReference>
<dbReference type="Pfam" id="PF00534">
    <property type="entry name" value="Glycos_transf_1"/>
    <property type="match status" value="1"/>
</dbReference>
<dbReference type="AlphaFoldDB" id="A0A225DTZ0"/>
<name>A0A225DTZ0_9BACT</name>
<feature type="domain" description="Glycosyl transferase family 1" evidence="1">
    <location>
        <begin position="206"/>
        <end position="317"/>
    </location>
</feature>
<keyword evidence="4" id="KW-1185">Reference proteome</keyword>
<proteinExistence type="predicted"/>
<dbReference type="Pfam" id="PF13439">
    <property type="entry name" value="Glyco_transf_4"/>
    <property type="match status" value="1"/>
</dbReference>
<sequence>MTPPARPPRALVVSHLTLPHVGGVENLVDLEIRALVAAGHEVALLTSDGGGAGREPVYPAAVRLVRVPAWHGLEARFRIPYPLFGPRLVAALWRELGWCDVVHAHGFLFANTALAVWLARLAGKPSVLSDHGGVQQFSSPLVTRLARLGAETVGRLTVQSAGRVVVYNSRVQRDLARLRRRNDVAFLPNPVDRTLFHPPDAAARAAARRALGWSADRPKVLFAGRLIAAKGVPLLLAAADPAFDLVFCGPGDPSILGPLPRPGIEYLPPRPQAELVALYHAADAFALPADTREGFPLVVQEALSCGLPVVLGYDPGFEPYRALAGLTFCDRTAAGVRAAIRTALAAGAGGMTAASAAGFFPPLEEWVRTLYQLNEQPGRS</sequence>
<dbReference type="InterPro" id="IPR028098">
    <property type="entry name" value="Glyco_trans_4-like_N"/>
</dbReference>
<dbReference type="GO" id="GO:0016758">
    <property type="term" value="F:hexosyltransferase activity"/>
    <property type="evidence" value="ECO:0007669"/>
    <property type="project" value="TreeGrafter"/>
</dbReference>
<evidence type="ECO:0000313" key="3">
    <source>
        <dbReference type="EMBL" id="OWK44970.1"/>
    </source>
</evidence>
<dbReference type="InterPro" id="IPR001296">
    <property type="entry name" value="Glyco_trans_1"/>
</dbReference>
<dbReference type="OrthoDB" id="9804196at2"/>
<keyword evidence="3" id="KW-0808">Transferase</keyword>
<organism evidence="3 4">
    <name type="scientific">Fimbriiglobus ruber</name>
    <dbReference type="NCBI Taxonomy" id="1908690"/>
    <lineage>
        <taxon>Bacteria</taxon>
        <taxon>Pseudomonadati</taxon>
        <taxon>Planctomycetota</taxon>
        <taxon>Planctomycetia</taxon>
        <taxon>Gemmatales</taxon>
        <taxon>Gemmataceae</taxon>
        <taxon>Fimbriiglobus</taxon>
    </lineage>
</organism>
<dbReference type="Proteomes" id="UP000214646">
    <property type="component" value="Unassembled WGS sequence"/>
</dbReference>
<dbReference type="Gene3D" id="3.40.50.2000">
    <property type="entry name" value="Glycogen Phosphorylase B"/>
    <property type="match status" value="2"/>
</dbReference>
<feature type="domain" description="Glycosyltransferase subfamily 4-like N-terminal" evidence="2">
    <location>
        <begin position="21"/>
        <end position="193"/>
    </location>
</feature>
<dbReference type="CDD" id="cd03801">
    <property type="entry name" value="GT4_PimA-like"/>
    <property type="match status" value="1"/>
</dbReference>